<reference evidence="7" key="1">
    <citation type="submission" date="2021-01" db="EMBL/GenBank/DDBJ databases">
        <authorList>
            <person name="Kaushik A."/>
        </authorList>
    </citation>
    <scope>NUCLEOTIDE SEQUENCE</scope>
    <source>
        <strain evidence="7">AG3-T5</strain>
    </source>
</reference>
<feature type="region of interest" description="Disordered" evidence="6">
    <location>
        <begin position="1"/>
        <end position="138"/>
    </location>
</feature>
<protein>
    <recommendedName>
        <fullName evidence="9">Sds3-like-domain-containing protein</fullName>
    </recommendedName>
</protein>
<evidence type="ECO:0008006" key="9">
    <source>
        <dbReference type="Google" id="ProtNLM"/>
    </source>
</evidence>
<comment type="caution">
    <text evidence="7">The sequence shown here is derived from an EMBL/GenBank/DDBJ whole genome shotgun (WGS) entry which is preliminary data.</text>
</comment>
<dbReference type="Proteomes" id="UP000663841">
    <property type="component" value="Unassembled WGS sequence"/>
</dbReference>
<evidence type="ECO:0000256" key="1">
    <source>
        <dbReference type="ARBA" id="ARBA00004123"/>
    </source>
</evidence>
<feature type="compositionally biased region" description="Basic and acidic residues" evidence="6">
    <location>
        <begin position="626"/>
        <end position="680"/>
    </location>
</feature>
<feature type="region of interest" description="Disordered" evidence="6">
    <location>
        <begin position="151"/>
        <end position="374"/>
    </location>
</feature>
<feature type="compositionally biased region" description="Low complexity" evidence="6">
    <location>
        <begin position="106"/>
        <end position="130"/>
    </location>
</feature>
<keyword evidence="5" id="KW-0539">Nucleus</keyword>
<keyword evidence="2" id="KW-0678">Repressor</keyword>
<feature type="region of interest" description="Disordered" evidence="6">
    <location>
        <begin position="583"/>
        <end position="758"/>
    </location>
</feature>
<gene>
    <name evidence="7" type="ORF">RDB_LOCUS29707</name>
</gene>
<sequence>MDSTPARSIRASSGSLSSPTPSPPPASAVLPPVPTNQPRIANKQARRTGLESGSDSSELTDEDDVKQRAKKKKKRGRKPRKVIPTTTTVDREQSSRRAHSRGTSESTVNGTHNGSGSTSTSGSQALSNSRSSRRSGVVVPPAMWEWAYKKTKQPVNELGLDITPRDDSPSRSSSGPEQTKAATDPAQLSDGEIEDPPATSTSEPPPRRHDKPASAAERPTISISTGPATDDISTPISAPNTSATTPRPSPTPVQPESNSKKPSPTPDESHSAVSGNPDETRSDTDMPVDEPEPGELVESSKPATRKLAAQEPEPEPEDEPAPGDDSKASIDPEPEPEPEEEPEPEPEPEVEPGPEPEAEIEIDPDMQPPHRAEALDVLAAMEVRFAELRERLYADKMEEAAREEAMILDGTHPELVFFQRELDARRARRKQLAETRRTLEIGWCATMRRAEESAAWSEWRHARDELRDNMRTECARKRRRLEREKRSAERPATVRPIPAAPISLPQPPSLKSLLKLHANPQRASVPVRATPALTPLSYADALADLEQMTPRRPVFYQPPPISYASEEEAYARSRGYGYRSMNGAASSSTMGPAPGTRVDGGPGPQYPPALVHSYVVGPAPAWDGSSGRRRDPRLDRDRERDREREPRVDRDRERDRDPRLDREREREPPYGATDKEDKRPASSSAVWPTTELDHDPWDRDQTREWQRRMERDQRERDRERDRPLSTPFTMQPYVNLSTGVDADMGGSSSRPLSRNVER</sequence>
<organism evidence="7 8">
    <name type="scientific">Rhizoctonia solani</name>
    <dbReference type="NCBI Taxonomy" id="456999"/>
    <lineage>
        <taxon>Eukaryota</taxon>
        <taxon>Fungi</taxon>
        <taxon>Dikarya</taxon>
        <taxon>Basidiomycota</taxon>
        <taxon>Agaricomycotina</taxon>
        <taxon>Agaricomycetes</taxon>
        <taxon>Cantharellales</taxon>
        <taxon>Ceratobasidiaceae</taxon>
        <taxon>Rhizoctonia</taxon>
    </lineage>
</organism>
<evidence type="ECO:0000256" key="5">
    <source>
        <dbReference type="ARBA" id="ARBA00023242"/>
    </source>
</evidence>
<dbReference type="GO" id="GO:0010468">
    <property type="term" value="P:regulation of gene expression"/>
    <property type="evidence" value="ECO:0007669"/>
    <property type="project" value="UniProtKB-ARBA"/>
</dbReference>
<proteinExistence type="predicted"/>
<evidence type="ECO:0000313" key="8">
    <source>
        <dbReference type="Proteomes" id="UP000663841"/>
    </source>
</evidence>
<accession>A0A8H2X821</accession>
<evidence type="ECO:0000256" key="2">
    <source>
        <dbReference type="ARBA" id="ARBA00022491"/>
    </source>
</evidence>
<feature type="compositionally biased region" description="Low complexity" evidence="6">
    <location>
        <begin position="237"/>
        <end position="246"/>
    </location>
</feature>
<evidence type="ECO:0000256" key="4">
    <source>
        <dbReference type="ARBA" id="ARBA00023163"/>
    </source>
</evidence>
<keyword evidence="4" id="KW-0804">Transcription</keyword>
<dbReference type="InterPro" id="IPR013907">
    <property type="entry name" value="Sds3"/>
</dbReference>
<feature type="compositionally biased region" description="Basic residues" evidence="6">
    <location>
        <begin position="68"/>
        <end position="81"/>
    </location>
</feature>
<evidence type="ECO:0000256" key="6">
    <source>
        <dbReference type="SAM" id="MobiDB-lite"/>
    </source>
</evidence>
<feature type="compositionally biased region" description="Low complexity" evidence="6">
    <location>
        <begin position="1"/>
        <end position="19"/>
    </location>
</feature>
<feature type="compositionally biased region" description="Basic and acidic residues" evidence="6">
    <location>
        <begin position="691"/>
        <end position="723"/>
    </location>
</feature>
<feature type="compositionally biased region" description="Polar residues" evidence="6">
    <location>
        <begin position="221"/>
        <end position="236"/>
    </location>
</feature>
<feature type="compositionally biased region" description="Acidic residues" evidence="6">
    <location>
        <begin position="312"/>
        <end position="322"/>
    </location>
</feature>
<dbReference type="PANTHER" id="PTHR21964">
    <property type="entry name" value="BREAST CANCER METASTASIS-SUPPRESSOR 1"/>
    <property type="match status" value="1"/>
</dbReference>
<evidence type="ECO:0000256" key="3">
    <source>
        <dbReference type="ARBA" id="ARBA00023015"/>
    </source>
</evidence>
<dbReference type="GO" id="GO:0005654">
    <property type="term" value="C:nucleoplasm"/>
    <property type="evidence" value="ECO:0007669"/>
    <property type="project" value="UniProtKB-ARBA"/>
</dbReference>
<dbReference type="SMART" id="SM01401">
    <property type="entry name" value="Sds3"/>
    <property type="match status" value="1"/>
</dbReference>
<keyword evidence="3" id="KW-0805">Transcription regulation</keyword>
<feature type="compositionally biased region" description="Pro residues" evidence="6">
    <location>
        <begin position="20"/>
        <end position="35"/>
    </location>
</feature>
<name>A0A8H2X821_9AGAM</name>
<feature type="compositionally biased region" description="Polar residues" evidence="6">
    <location>
        <begin position="726"/>
        <end position="738"/>
    </location>
</feature>
<dbReference type="AlphaFoldDB" id="A0A8H2X821"/>
<evidence type="ECO:0000313" key="7">
    <source>
        <dbReference type="EMBL" id="CAE6415639.1"/>
    </source>
</evidence>
<feature type="compositionally biased region" description="Acidic residues" evidence="6">
    <location>
        <begin position="332"/>
        <end position="364"/>
    </location>
</feature>
<comment type="subcellular location">
    <subcellularLocation>
        <location evidence="1">Nucleus</location>
    </subcellularLocation>
</comment>
<dbReference type="Pfam" id="PF08598">
    <property type="entry name" value="Sds3"/>
    <property type="match status" value="1"/>
</dbReference>
<dbReference type="EMBL" id="CAJMWW010000068">
    <property type="protein sequence ID" value="CAE6415639.1"/>
    <property type="molecule type" value="Genomic_DNA"/>
</dbReference>
<feature type="compositionally biased region" description="Acidic residues" evidence="6">
    <location>
        <begin position="286"/>
        <end position="295"/>
    </location>
</feature>